<evidence type="ECO:0000313" key="2">
    <source>
        <dbReference type="EMBL" id="SVA82209.1"/>
    </source>
</evidence>
<accession>A0A381YZ36</accession>
<organism evidence="2">
    <name type="scientific">marine metagenome</name>
    <dbReference type="NCBI Taxonomy" id="408172"/>
    <lineage>
        <taxon>unclassified sequences</taxon>
        <taxon>metagenomes</taxon>
        <taxon>ecological metagenomes</taxon>
    </lineage>
</organism>
<dbReference type="EMBL" id="UINC01019420">
    <property type="protein sequence ID" value="SVA82209.1"/>
    <property type="molecule type" value="Genomic_DNA"/>
</dbReference>
<gene>
    <name evidence="2" type="ORF">METZ01_LOCUS135063</name>
</gene>
<reference evidence="2" key="1">
    <citation type="submission" date="2018-05" db="EMBL/GenBank/DDBJ databases">
        <authorList>
            <person name="Lanie J.A."/>
            <person name="Ng W.-L."/>
            <person name="Kazmierczak K.M."/>
            <person name="Andrzejewski T.M."/>
            <person name="Davidsen T.M."/>
            <person name="Wayne K.J."/>
            <person name="Tettelin H."/>
            <person name="Glass J.I."/>
            <person name="Rusch D."/>
            <person name="Podicherti R."/>
            <person name="Tsui H.-C.T."/>
            <person name="Winkler M.E."/>
        </authorList>
    </citation>
    <scope>NUCLEOTIDE SEQUENCE</scope>
</reference>
<evidence type="ECO:0000256" key="1">
    <source>
        <dbReference type="SAM" id="MobiDB-lite"/>
    </source>
</evidence>
<proteinExistence type="predicted"/>
<sequence length="84" mass="9371">MPMVMPFTFTDQVAIDDAGLVHEGTSADFQVELAFGHGRQPSGTSWSTIWWHLRSGPATTRTKPSYRGGIPGTKCPSFPRHRRR</sequence>
<name>A0A381YZ36_9ZZZZ</name>
<dbReference type="AlphaFoldDB" id="A0A381YZ36"/>
<protein>
    <submittedName>
        <fullName evidence="2">Uncharacterized protein</fullName>
    </submittedName>
</protein>
<feature type="region of interest" description="Disordered" evidence="1">
    <location>
        <begin position="59"/>
        <end position="84"/>
    </location>
</feature>